<evidence type="ECO:0000313" key="3">
    <source>
        <dbReference type="Proteomes" id="UP000272908"/>
    </source>
</evidence>
<keyword evidence="1" id="KW-0732">Signal</keyword>
<accession>A0A3B0M3F8</accession>
<dbReference type="EMBL" id="UIHC01000003">
    <property type="protein sequence ID" value="SUZ30691.1"/>
    <property type="molecule type" value="Genomic_DNA"/>
</dbReference>
<dbReference type="Proteomes" id="UP000272908">
    <property type="component" value="Unassembled WGS sequence"/>
</dbReference>
<sequence length="96" mass="10156">MRQLIALCLAVSATGAQAQTMPCASRAQVLDMLSQAEQTRRAVGHAGQAVMETFANAETGAWTITVSLPDGRMCLLANGQDFTARDEVFPTSGRAI</sequence>
<dbReference type="OrthoDB" id="9810895at2"/>
<evidence type="ECO:0000313" key="2">
    <source>
        <dbReference type="EMBL" id="SUZ30691.1"/>
    </source>
</evidence>
<protein>
    <recommendedName>
        <fullName evidence="4">PepSY domain-containing protein</fullName>
    </recommendedName>
</protein>
<keyword evidence="3" id="KW-1185">Reference proteome</keyword>
<organism evidence="2 3">
    <name type="scientific">Roseinatronobacter ekhonensis</name>
    <dbReference type="NCBI Taxonomy" id="254356"/>
    <lineage>
        <taxon>Bacteria</taxon>
        <taxon>Pseudomonadati</taxon>
        <taxon>Pseudomonadota</taxon>
        <taxon>Alphaproteobacteria</taxon>
        <taxon>Rhodobacterales</taxon>
        <taxon>Paracoccaceae</taxon>
        <taxon>Roseinatronobacter</taxon>
    </lineage>
</organism>
<reference evidence="3" key="1">
    <citation type="submission" date="2018-08" db="EMBL/GenBank/DDBJ databases">
        <authorList>
            <person name="Rodrigo-Torres L."/>
            <person name="Arahal R. D."/>
            <person name="Lucena T."/>
        </authorList>
    </citation>
    <scope>NUCLEOTIDE SEQUENCE [LARGE SCALE GENOMIC DNA]</scope>
    <source>
        <strain evidence="3">CECT 7235</strain>
    </source>
</reference>
<feature type="chain" id="PRO_5017194598" description="PepSY domain-containing protein" evidence="1">
    <location>
        <begin position="19"/>
        <end position="96"/>
    </location>
</feature>
<dbReference type="AlphaFoldDB" id="A0A3B0M3F8"/>
<dbReference type="RefSeq" id="WP_121093003.1">
    <property type="nucleotide sequence ID" value="NZ_UIHC01000003.1"/>
</dbReference>
<feature type="signal peptide" evidence="1">
    <location>
        <begin position="1"/>
        <end position="18"/>
    </location>
</feature>
<evidence type="ECO:0000256" key="1">
    <source>
        <dbReference type="SAM" id="SignalP"/>
    </source>
</evidence>
<gene>
    <name evidence="2" type="ORF">ROE7235_00417</name>
</gene>
<proteinExistence type="predicted"/>
<name>A0A3B0M3F8_9RHOB</name>
<evidence type="ECO:0008006" key="4">
    <source>
        <dbReference type="Google" id="ProtNLM"/>
    </source>
</evidence>